<name>A0A4R2JHP1_9PSEU</name>
<dbReference type="EMBL" id="SLWS01000007">
    <property type="protein sequence ID" value="TCO55909.1"/>
    <property type="molecule type" value="Genomic_DNA"/>
</dbReference>
<sequence>MVIASDVALGIGALALARQSEREGAYADLGPGHRFRDLDTYFLV</sequence>
<evidence type="ECO:0000313" key="1">
    <source>
        <dbReference type="EMBL" id="TCO55909.1"/>
    </source>
</evidence>
<keyword evidence="2" id="KW-1185">Reference proteome</keyword>
<organism evidence="1 2">
    <name type="scientific">Actinocrispum wychmicini</name>
    <dbReference type="NCBI Taxonomy" id="1213861"/>
    <lineage>
        <taxon>Bacteria</taxon>
        <taxon>Bacillati</taxon>
        <taxon>Actinomycetota</taxon>
        <taxon>Actinomycetes</taxon>
        <taxon>Pseudonocardiales</taxon>
        <taxon>Pseudonocardiaceae</taxon>
        <taxon>Actinocrispum</taxon>
    </lineage>
</organism>
<accession>A0A4R2JHP1</accession>
<dbReference type="RefSeq" id="WP_279494562.1">
    <property type="nucleotide sequence ID" value="NZ_SLWS01000007.1"/>
</dbReference>
<comment type="caution">
    <text evidence="1">The sequence shown here is derived from an EMBL/GenBank/DDBJ whole genome shotgun (WGS) entry which is preliminary data.</text>
</comment>
<proteinExistence type="predicted"/>
<dbReference type="Proteomes" id="UP000295680">
    <property type="component" value="Unassembled WGS sequence"/>
</dbReference>
<gene>
    <name evidence="1" type="ORF">EV192_107332</name>
</gene>
<protein>
    <submittedName>
        <fullName evidence="1">Uncharacterized protein</fullName>
    </submittedName>
</protein>
<evidence type="ECO:0000313" key="2">
    <source>
        <dbReference type="Proteomes" id="UP000295680"/>
    </source>
</evidence>
<reference evidence="1 2" key="1">
    <citation type="submission" date="2019-03" db="EMBL/GenBank/DDBJ databases">
        <title>Genomic Encyclopedia of Type Strains, Phase IV (KMG-IV): sequencing the most valuable type-strain genomes for metagenomic binning, comparative biology and taxonomic classification.</title>
        <authorList>
            <person name="Goeker M."/>
        </authorList>
    </citation>
    <scope>NUCLEOTIDE SEQUENCE [LARGE SCALE GENOMIC DNA]</scope>
    <source>
        <strain evidence="1 2">DSM 45934</strain>
    </source>
</reference>
<dbReference type="AlphaFoldDB" id="A0A4R2JHP1"/>